<name>A0ACC2TZZ6_9FUNG</name>
<evidence type="ECO:0000313" key="1">
    <source>
        <dbReference type="EMBL" id="KAJ9080334.1"/>
    </source>
</evidence>
<keyword evidence="2" id="KW-1185">Reference proteome</keyword>
<gene>
    <name evidence="1" type="ORF">DSO57_1026127</name>
</gene>
<organism evidence="1 2">
    <name type="scientific">Entomophthora muscae</name>
    <dbReference type="NCBI Taxonomy" id="34485"/>
    <lineage>
        <taxon>Eukaryota</taxon>
        <taxon>Fungi</taxon>
        <taxon>Fungi incertae sedis</taxon>
        <taxon>Zoopagomycota</taxon>
        <taxon>Entomophthoromycotina</taxon>
        <taxon>Entomophthoromycetes</taxon>
        <taxon>Entomophthorales</taxon>
        <taxon>Entomophthoraceae</taxon>
        <taxon>Entomophthora</taxon>
    </lineage>
</organism>
<dbReference type="Proteomes" id="UP001165960">
    <property type="component" value="Unassembled WGS sequence"/>
</dbReference>
<comment type="caution">
    <text evidence="1">The sequence shown here is derived from an EMBL/GenBank/DDBJ whole genome shotgun (WGS) entry which is preliminary data.</text>
</comment>
<accession>A0ACC2TZZ6</accession>
<dbReference type="EMBL" id="QTSX02001571">
    <property type="protein sequence ID" value="KAJ9080334.1"/>
    <property type="molecule type" value="Genomic_DNA"/>
</dbReference>
<proteinExistence type="predicted"/>
<sequence>MILITAIAVVHSHKEQGGTALKFWDFFNQIAPKKKKKNSKEQDYQNNMQKMMKIKYKVAEVKKYLEDVPNALDGGFN</sequence>
<evidence type="ECO:0000313" key="2">
    <source>
        <dbReference type="Proteomes" id="UP001165960"/>
    </source>
</evidence>
<reference evidence="1" key="1">
    <citation type="submission" date="2022-04" db="EMBL/GenBank/DDBJ databases">
        <title>Genome of the entomopathogenic fungus Entomophthora muscae.</title>
        <authorList>
            <person name="Elya C."/>
            <person name="Lovett B.R."/>
            <person name="Lee E."/>
            <person name="Macias A.M."/>
            <person name="Hajek A.E."/>
            <person name="De Bivort B.L."/>
            <person name="Kasson M.T."/>
            <person name="De Fine Licht H.H."/>
            <person name="Stajich J.E."/>
        </authorList>
    </citation>
    <scope>NUCLEOTIDE SEQUENCE</scope>
    <source>
        <strain evidence="1">Berkeley</strain>
    </source>
</reference>
<protein>
    <submittedName>
        <fullName evidence="1">Uncharacterized protein</fullName>
    </submittedName>
</protein>